<proteinExistence type="predicted"/>
<evidence type="ECO:0000259" key="3">
    <source>
        <dbReference type="PROSITE" id="PS50887"/>
    </source>
</evidence>
<feature type="domain" description="GGDEF" evidence="3">
    <location>
        <begin position="459"/>
        <end position="576"/>
    </location>
</feature>
<dbReference type="Pfam" id="PF01590">
    <property type="entry name" value="GAF"/>
    <property type="match status" value="1"/>
</dbReference>
<dbReference type="CDD" id="cd01949">
    <property type="entry name" value="GGDEF"/>
    <property type="match status" value="1"/>
</dbReference>
<dbReference type="PANTHER" id="PTHR43102">
    <property type="entry name" value="SLR1143 PROTEIN"/>
    <property type="match status" value="1"/>
</dbReference>
<dbReference type="InterPro" id="IPR000160">
    <property type="entry name" value="GGDEF_dom"/>
</dbReference>
<dbReference type="InterPro" id="IPR000700">
    <property type="entry name" value="PAS-assoc_C"/>
</dbReference>
<dbReference type="Pfam" id="PF08448">
    <property type="entry name" value="PAS_4"/>
    <property type="match status" value="1"/>
</dbReference>
<dbReference type="SUPFAM" id="SSF55781">
    <property type="entry name" value="GAF domain-like"/>
    <property type="match status" value="1"/>
</dbReference>
<dbReference type="InterPro" id="IPR003018">
    <property type="entry name" value="GAF"/>
</dbReference>
<dbReference type="InterPro" id="IPR013656">
    <property type="entry name" value="PAS_4"/>
</dbReference>
<dbReference type="InterPro" id="IPR029787">
    <property type="entry name" value="Nucleotide_cyclase"/>
</dbReference>
<dbReference type="SMART" id="SM00267">
    <property type="entry name" value="GGDEF"/>
    <property type="match status" value="1"/>
</dbReference>
<dbReference type="NCBIfam" id="TIGR00229">
    <property type="entry name" value="sensory_box"/>
    <property type="match status" value="1"/>
</dbReference>
<dbReference type="Proteomes" id="UP000033651">
    <property type="component" value="Unassembled WGS sequence"/>
</dbReference>
<protein>
    <recommendedName>
        <fullName evidence="6">PAS domain S-box-containing protein/diguanylate cyclase (GGDEF)-like protein</fullName>
    </recommendedName>
</protein>
<evidence type="ECO:0000313" key="5">
    <source>
        <dbReference type="Proteomes" id="UP000033651"/>
    </source>
</evidence>
<reference evidence="4 5" key="1">
    <citation type="submission" date="2015-03" db="EMBL/GenBank/DDBJ databases">
        <title>Draft genome sequence of Luteibacter yeojuensis strain SU11.</title>
        <authorList>
            <person name="Sulaiman J."/>
            <person name="Priya K."/>
            <person name="Chan K.-G."/>
        </authorList>
    </citation>
    <scope>NUCLEOTIDE SEQUENCE [LARGE SCALE GENOMIC DNA]</scope>
    <source>
        <strain evidence="4 5">SU11</strain>
    </source>
</reference>
<sequence length="576" mass="63645">MSDPEELRLSRLHELGVLDTASEAFFDALVQAAAEVACMPISLVTLIDRHRQWFKANMGLAGLSETPREYAFCDHVVRACATIQVTDARLDPRFADNPFVTAEGGIRAYTGAPLILSDGTCVGSLCVLDREPRTLAPDQVRVLRHLAQAASLALEQRRDLVHQRETAEAEAVHARALEAEVQAQRQFLQRTGAIAGVGGWEFDLASQRVLWSEHICRIHDMPTGYQPTLAEALSFYAPEVQETITQVMDQAIVDGESWDITVPMKTAAGRDTWVRLVGAVETEGGVAVRLAGAVQDVTERKLATLAMEVSERRFRKLFQYSLGLICTHALDGEILSVNPATAASLGYEVHELVGRNLVDFMPPHRQEALFAYLTRICVEHTDTGVLDLIAKDGSKRYWRYQNVLDDDATEPYVLGHAQDVTEHMRTERTLVEWSTKDPLTQVYNRRYLGTLEHRDAAAAPWGCLVVDLDHFKGINDTHGHARGDEILVDAAAVLRAVCEEGDAVVRMGGDEFLVVLARPGRIPDVVRDIARRMAGREWAMSVGAAVAEPGDTMDQVIARADGALYTRRASERAARH</sequence>
<name>A0A0F3KML9_9GAMM</name>
<feature type="domain" description="PAC" evidence="2">
    <location>
        <begin position="379"/>
        <end position="432"/>
    </location>
</feature>
<dbReference type="PROSITE" id="PS50112">
    <property type="entry name" value="PAS"/>
    <property type="match status" value="1"/>
</dbReference>
<dbReference type="EMBL" id="JZRB01000025">
    <property type="protein sequence ID" value="KJV32515.1"/>
    <property type="molecule type" value="Genomic_DNA"/>
</dbReference>
<dbReference type="AlphaFoldDB" id="A0A0F3KML9"/>
<dbReference type="RefSeq" id="WP_045829880.1">
    <property type="nucleotide sequence ID" value="NZ_JZRB01000025.1"/>
</dbReference>
<dbReference type="InterPro" id="IPR000014">
    <property type="entry name" value="PAS"/>
</dbReference>
<comment type="caution">
    <text evidence="4">The sequence shown here is derived from an EMBL/GenBank/DDBJ whole genome shotgun (WGS) entry which is preliminary data.</text>
</comment>
<evidence type="ECO:0000259" key="2">
    <source>
        <dbReference type="PROSITE" id="PS50113"/>
    </source>
</evidence>
<dbReference type="Pfam" id="PF00990">
    <property type="entry name" value="GGDEF"/>
    <property type="match status" value="1"/>
</dbReference>
<evidence type="ECO:0000313" key="4">
    <source>
        <dbReference type="EMBL" id="KJV32515.1"/>
    </source>
</evidence>
<dbReference type="PROSITE" id="PS50113">
    <property type="entry name" value="PAC"/>
    <property type="match status" value="1"/>
</dbReference>
<dbReference type="Gene3D" id="3.30.450.40">
    <property type="match status" value="1"/>
</dbReference>
<evidence type="ECO:0000259" key="1">
    <source>
        <dbReference type="PROSITE" id="PS50112"/>
    </source>
</evidence>
<dbReference type="SUPFAM" id="SSF55073">
    <property type="entry name" value="Nucleotide cyclase"/>
    <property type="match status" value="1"/>
</dbReference>
<dbReference type="CDD" id="cd00130">
    <property type="entry name" value="PAS"/>
    <property type="match status" value="1"/>
</dbReference>
<dbReference type="OrthoDB" id="8573350at2"/>
<dbReference type="SUPFAM" id="SSF55785">
    <property type="entry name" value="PYP-like sensor domain (PAS domain)"/>
    <property type="match status" value="2"/>
</dbReference>
<gene>
    <name evidence="4" type="ORF">VI08_12320</name>
</gene>
<dbReference type="SMART" id="SM00065">
    <property type="entry name" value="GAF"/>
    <property type="match status" value="1"/>
</dbReference>
<evidence type="ECO:0008006" key="6">
    <source>
        <dbReference type="Google" id="ProtNLM"/>
    </source>
</evidence>
<dbReference type="InterPro" id="IPR043128">
    <property type="entry name" value="Rev_trsase/Diguanyl_cyclase"/>
</dbReference>
<dbReference type="NCBIfam" id="TIGR00254">
    <property type="entry name" value="GGDEF"/>
    <property type="match status" value="1"/>
</dbReference>
<dbReference type="SMART" id="SM00091">
    <property type="entry name" value="PAS"/>
    <property type="match status" value="1"/>
</dbReference>
<dbReference type="InterPro" id="IPR035965">
    <property type="entry name" value="PAS-like_dom_sf"/>
</dbReference>
<keyword evidence="5" id="KW-1185">Reference proteome</keyword>
<dbReference type="Gene3D" id="3.30.70.270">
    <property type="match status" value="1"/>
</dbReference>
<organism evidence="4 5">
    <name type="scientific">Luteibacter yeojuensis</name>
    <dbReference type="NCBI Taxonomy" id="345309"/>
    <lineage>
        <taxon>Bacteria</taxon>
        <taxon>Pseudomonadati</taxon>
        <taxon>Pseudomonadota</taxon>
        <taxon>Gammaproteobacteria</taxon>
        <taxon>Lysobacterales</taxon>
        <taxon>Rhodanobacteraceae</taxon>
        <taxon>Luteibacter</taxon>
    </lineage>
</organism>
<dbReference type="PANTHER" id="PTHR43102:SF2">
    <property type="entry name" value="GAF DOMAIN-CONTAINING PROTEIN"/>
    <property type="match status" value="1"/>
</dbReference>
<dbReference type="PROSITE" id="PS50887">
    <property type="entry name" value="GGDEF"/>
    <property type="match status" value="1"/>
</dbReference>
<feature type="domain" description="PAS" evidence="1">
    <location>
        <begin position="310"/>
        <end position="369"/>
    </location>
</feature>
<accession>A0A0F3KML9</accession>
<dbReference type="InterPro" id="IPR029016">
    <property type="entry name" value="GAF-like_dom_sf"/>
</dbReference>
<dbReference type="Gene3D" id="3.30.450.20">
    <property type="entry name" value="PAS domain"/>
    <property type="match status" value="2"/>
</dbReference>
<dbReference type="PATRIC" id="fig|345309.4.peg.1808"/>